<dbReference type="Gramene" id="mRNA:HanXRQr2_Chr03g0107161">
    <property type="protein sequence ID" value="mRNA:HanXRQr2_Chr03g0107161"/>
    <property type="gene ID" value="HanXRQr2_Chr03g0107161"/>
</dbReference>
<dbReference type="Proteomes" id="UP000215914">
    <property type="component" value="Unassembled WGS sequence"/>
</dbReference>
<reference evidence="1" key="2">
    <citation type="submission" date="2020-06" db="EMBL/GenBank/DDBJ databases">
        <title>Helianthus annuus Genome sequencing and assembly Release 2.</title>
        <authorList>
            <person name="Gouzy J."/>
            <person name="Langlade N."/>
            <person name="Munos S."/>
        </authorList>
    </citation>
    <scope>NUCLEOTIDE SEQUENCE</scope>
    <source>
        <tissue evidence="1">Leaves</tissue>
    </source>
</reference>
<keyword evidence="2" id="KW-1185">Reference proteome</keyword>
<proteinExistence type="predicted"/>
<protein>
    <submittedName>
        <fullName evidence="1">Uncharacterized protein</fullName>
    </submittedName>
</protein>
<accession>A0A9K3JFA8</accession>
<reference evidence="1" key="1">
    <citation type="journal article" date="2017" name="Nature">
        <title>The sunflower genome provides insights into oil metabolism, flowering and Asterid evolution.</title>
        <authorList>
            <person name="Badouin H."/>
            <person name="Gouzy J."/>
            <person name="Grassa C.J."/>
            <person name="Murat F."/>
            <person name="Staton S.E."/>
            <person name="Cottret L."/>
            <person name="Lelandais-Briere C."/>
            <person name="Owens G.L."/>
            <person name="Carrere S."/>
            <person name="Mayjonade B."/>
            <person name="Legrand L."/>
            <person name="Gill N."/>
            <person name="Kane N.C."/>
            <person name="Bowers J.E."/>
            <person name="Hubner S."/>
            <person name="Bellec A."/>
            <person name="Berard A."/>
            <person name="Berges H."/>
            <person name="Blanchet N."/>
            <person name="Boniface M.C."/>
            <person name="Brunel D."/>
            <person name="Catrice O."/>
            <person name="Chaidir N."/>
            <person name="Claudel C."/>
            <person name="Donnadieu C."/>
            <person name="Faraut T."/>
            <person name="Fievet G."/>
            <person name="Helmstetter N."/>
            <person name="King M."/>
            <person name="Knapp S.J."/>
            <person name="Lai Z."/>
            <person name="Le Paslier M.C."/>
            <person name="Lippi Y."/>
            <person name="Lorenzon L."/>
            <person name="Mandel J.R."/>
            <person name="Marage G."/>
            <person name="Marchand G."/>
            <person name="Marquand E."/>
            <person name="Bret-Mestries E."/>
            <person name="Morien E."/>
            <person name="Nambeesan S."/>
            <person name="Nguyen T."/>
            <person name="Pegot-Espagnet P."/>
            <person name="Pouilly N."/>
            <person name="Raftis F."/>
            <person name="Sallet E."/>
            <person name="Schiex T."/>
            <person name="Thomas J."/>
            <person name="Vandecasteele C."/>
            <person name="Vares D."/>
            <person name="Vear F."/>
            <person name="Vautrin S."/>
            <person name="Crespi M."/>
            <person name="Mangin B."/>
            <person name="Burke J.M."/>
            <person name="Salse J."/>
            <person name="Munos S."/>
            <person name="Vincourt P."/>
            <person name="Rieseberg L.H."/>
            <person name="Langlade N.B."/>
        </authorList>
    </citation>
    <scope>NUCLEOTIDE SEQUENCE</scope>
    <source>
        <tissue evidence="1">Leaves</tissue>
    </source>
</reference>
<dbReference type="AlphaFoldDB" id="A0A9K3JFA8"/>
<evidence type="ECO:0000313" key="1">
    <source>
        <dbReference type="EMBL" id="KAF5814143.1"/>
    </source>
</evidence>
<gene>
    <name evidence="1" type="ORF">HanXRQr2_Chr03g0107161</name>
</gene>
<comment type="caution">
    <text evidence="1">The sequence shown here is derived from an EMBL/GenBank/DDBJ whole genome shotgun (WGS) entry which is preliminary data.</text>
</comment>
<organism evidence="1 2">
    <name type="scientific">Helianthus annuus</name>
    <name type="common">Common sunflower</name>
    <dbReference type="NCBI Taxonomy" id="4232"/>
    <lineage>
        <taxon>Eukaryota</taxon>
        <taxon>Viridiplantae</taxon>
        <taxon>Streptophyta</taxon>
        <taxon>Embryophyta</taxon>
        <taxon>Tracheophyta</taxon>
        <taxon>Spermatophyta</taxon>
        <taxon>Magnoliopsida</taxon>
        <taxon>eudicotyledons</taxon>
        <taxon>Gunneridae</taxon>
        <taxon>Pentapetalae</taxon>
        <taxon>asterids</taxon>
        <taxon>campanulids</taxon>
        <taxon>Asterales</taxon>
        <taxon>Asteraceae</taxon>
        <taxon>Asteroideae</taxon>
        <taxon>Heliantheae alliance</taxon>
        <taxon>Heliantheae</taxon>
        <taxon>Helianthus</taxon>
    </lineage>
</organism>
<dbReference type="EMBL" id="MNCJ02000318">
    <property type="protein sequence ID" value="KAF5814143.1"/>
    <property type="molecule type" value="Genomic_DNA"/>
</dbReference>
<name>A0A9K3JFA8_HELAN</name>
<evidence type="ECO:0000313" key="2">
    <source>
        <dbReference type="Proteomes" id="UP000215914"/>
    </source>
</evidence>
<sequence>MFRVWPSGLNETDIIKDALDDYTKLYTTKGFCQLAAWEIARNNTKWISVPLMDLDGPTGSCADSQKRIKTS</sequence>